<dbReference type="InterPro" id="IPR013783">
    <property type="entry name" value="Ig-like_fold"/>
</dbReference>
<dbReference type="SUPFAM" id="SSF49265">
    <property type="entry name" value="Fibronectin type III"/>
    <property type="match status" value="1"/>
</dbReference>
<comment type="caution">
    <text evidence="3">The sequence shown here is derived from an EMBL/GenBank/DDBJ whole genome shotgun (WGS) entry which is preliminary data.</text>
</comment>
<proteinExistence type="predicted"/>
<dbReference type="Proteomes" id="UP001460270">
    <property type="component" value="Unassembled WGS sequence"/>
</dbReference>
<gene>
    <name evidence="3" type="ORF">WMY93_018347</name>
</gene>
<dbReference type="PANTHER" id="PTHR48483:SF1">
    <property type="entry name" value="INTERLEUKIN-12 RECEPTOR SUBUNIT BETA-1-RELATED"/>
    <property type="match status" value="1"/>
</dbReference>
<evidence type="ECO:0000313" key="4">
    <source>
        <dbReference type="Proteomes" id="UP001460270"/>
    </source>
</evidence>
<dbReference type="Gene3D" id="2.60.40.10">
    <property type="entry name" value="Immunoglobulins"/>
    <property type="match status" value="1"/>
</dbReference>
<dbReference type="SMART" id="SM00060">
    <property type="entry name" value="FN3"/>
    <property type="match status" value="2"/>
</dbReference>
<sequence>MMCLIHSSSKSVQQKRPSWAEILEECLSKNNPVDVWVVPDTKPACVSPKTRVTMKDTIKYEKPQNVSVRWTQNNLTLEWTAPESFQAKVQIRHHVLTLVKLENSSAQHLQIKHQSTDATTLCGATGPPSSPCPSVSNYQHSALSQKHYDCGNKLLLKYLWMFFFFLEFTRISKKLNYTKSETKLQRRITLKWKPVSNADGEAVLYKVETLTFKNCRCHKLQGNTSRTYYRTYGSYSAFDISVWALNDASSSPKVFFHVPPENPPNLKPLNIKTKQCCIEWYELKDGKVKEDTVIAATSKNVSREIDKVRLKDFTPYIYFEHQCEKKTKTQFTKKMCLYYKIQGKCRNISSSLRKYVLEGLSPSTKYNISLMGVTAAGEGPQVRITINTPPEKPYNVVLSFGLLVSFFVLSISCTFIFTRMKNKVLPPVPTPVIPGFTANQPEIQNLMERKEEVHKVTLVQLHPECCPPESGTKDRTLDGTRDKVSQICRRTTKKRTRLHKQEVKKTTDK</sequence>
<feature type="transmembrane region" description="Helical" evidence="1">
    <location>
        <begin position="396"/>
        <end position="417"/>
    </location>
</feature>
<dbReference type="EMBL" id="JBBPFD010000013">
    <property type="protein sequence ID" value="KAK7901578.1"/>
    <property type="molecule type" value="Genomic_DNA"/>
</dbReference>
<organism evidence="3 4">
    <name type="scientific">Mugilogobius chulae</name>
    <name type="common">yellowstripe goby</name>
    <dbReference type="NCBI Taxonomy" id="88201"/>
    <lineage>
        <taxon>Eukaryota</taxon>
        <taxon>Metazoa</taxon>
        <taxon>Chordata</taxon>
        <taxon>Craniata</taxon>
        <taxon>Vertebrata</taxon>
        <taxon>Euteleostomi</taxon>
        <taxon>Actinopterygii</taxon>
        <taxon>Neopterygii</taxon>
        <taxon>Teleostei</taxon>
        <taxon>Neoteleostei</taxon>
        <taxon>Acanthomorphata</taxon>
        <taxon>Gobiaria</taxon>
        <taxon>Gobiiformes</taxon>
        <taxon>Gobioidei</taxon>
        <taxon>Gobiidae</taxon>
        <taxon>Gobionellinae</taxon>
        <taxon>Mugilogobius</taxon>
    </lineage>
</organism>
<dbReference type="InterPro" id="IPR053073">
    <property type="entry name" value="IL11/IL27_subunit_beta"/>
</dbReference>
<name>A0AAW0NJR4_9GOBI</name>
<accession>A0AAW0NJR4</accession>
<feature type="domain" description="Fibronectin type-III" evidence="2">
    <location>
        <begin position="260"/>
        <end position="379"/>
    </location>
</feature>
<evidence type="ECO:0000259" key="2">
    <source>
        <dbReference type="SMART" id="SM00060"/>
    </source>
</evidence>
<dbReference type="CDD" id="cd00063">
    <property type="entry name" value="FN3"/>
    <property type="match status" value="1"/>
</dbReference>
<dbReference type="InterPro" id="IPR003961">
    <property type="entry name" value="FN3_dom"/>
</dbReference>
<keyword evidence="4" id="KW-1185">Reference proteome</keyword>
<keyword evidence="1" id="KW-1133">Transmembrane helix</keyword>
<reference evidence="4" key="1">
    <citation type="submission" date="2024-04" db="EMBL/GenBank/DDBJ databases">
        <title>Salinicola lusitanus LLJ914,a marine bacterium isolated from the Okinawa Trough.</title>
        <authorList>
            <person name="Li J."/>
        </authorList>
    </citation>
    <scope>NUCLEOTIDE SEQUENCE [LARGE SCALE GENOMIC DNA]</scope>
</reference>
<keyword evidence="1" id="KW-0812">Transmembrane</keyword>
<evidence type="ECO:0000313" key="3">
    <source>
        <dbReference type="EMBL" id="KAK7901578.1"/>
    </source>
</evidence>
<dbReference type="AlphaFoldDB" id="A0AAW0NJR4"/>
<dbReference type="InterPro" id="IPR036116">
    <property type="entry name" value="FN3_sf"/>
</dbReference>
<feature type="domain" description="Fibronectin type-III" evidence="2">
    <location>
        <begin position="60"/>
        <end position="121"/>
    </location>
</feature>
<keyword evidence="1" id="KW-0472">Membrane</keyword>
<dbReference type="PANTHER" id="PTHR48483">
    <property type="entry name" value="INTERLEUKIN-27 SUBUNIT BETA"/>
    <property type="match status" value="1"/>
</dbReference>
<evidence type="ECO:0000256" key="1">
    <source>
        <dbReference type="SAM" id="Phobius"/>
    </source>
</evidence>
<protein>
    <recommendedName>
        <fullName evidence="2">Fibronectin type-III domain-containing protein</fullName>
    </recommendedName>
</protein>